<dbReference type="eggNOG" id="ENOG502SXTQ">
    <property type="taxonomic scope" value="Eukaryota"/>
</dbReference>
<evidence type="ECO:0000313" key="3">
    <source>
        <dbReference type="Proteomes" id="UP000007431"/>
    </source>
</evidence>
<protein>
    <submittedName>
        <fullName evidence="2">Expressed protein</fullName>
    </submittedName>
</protein>
<dbReference type="EMBL" id="GL377302">
    <property type="protein sequence ID" value="EFJ02315.1"/>
    <property type="molecule type" value="Genomic_DNA"/>
</dbReference>
<dbReference type="AlphaFoldDB" id="D8PP93"/>
<dbReference type="VEuPathDB" id="FungiDB:SCHCODRAFT_02612073"/>
<gene>
    <name evidence="2" type="ORF">SCHCODRAFT_84120</name>
</gene>
<reference evidence="2 3" key="1">
    <citation type="journal article" date="2010" name="Nat. Biotechnol.">
        <title>Genome sequence of the model mushroom Schizophyllum commune.</title>
        <authorList>
            <person name="Ohm R.A."/>
            <person name="de Jong J.F."/>
            <person name="Lugones L.G."/>
            <person name="Aerts A."/>
            <person name="Kothe E."/>
            <person name="Stajich J.E."/>
            <person name="de Vries R.P."/>
            <person name="Record E."/>
            <person name="Levasseur A."/>
            <person name="Baker S.E."/>
            <person name="Bartholomew K.A."/>
            <person name="Coutinho P.M."/>
            <person name="Erdmann S."/>
            <person name="Fowler T.J."/>
            <person name="Gathman A.C."/>
            <person name="Lombard V."/>
            <person name="Henrissat B."/>
            <person name="Knabe N."/>
            <person name="Kuees U."/>
            <person name="Lilly W.W."/>
            <person name="Lindquist E."/>
            <person name="Lucas S."/>
            <person name="Magnuson J.K."/>
            <person name="Piumi F."/>
            <person name="Raudaskoski M."/>
            <person name="Salamov A."/>
            <person name="Schmutz J."/>
            <person name="Schwarze F.W.M.R."/>
            <person name="vanKuyk P.A."/>
            <person name="Horton J.S."/>
            <person name="Grigoriev I.V."/>
            <person name="Woesten H.A.B."/>
        </authorList>
    </citation>
    <scope>NUCLEOTIDE SEQUENCE [LARGE SCALE GENOMIC DNA]</scope>
    <source>
        <strain evidence="3">H4-8 / FGSC 9210</strain>
    </source>
</reference>
<dbReference type="InParanoid" id="D8PP93"/>
<feature type="region of interest" description="Disordered" evidence="1">
    <location>
        <begin position="83"/>
        <end position="109"/>
    </location>
</feature>
<dbReference type="RefSeq" id="XP_003037217.1">
    <property type="nucleotide sequence ID" value="XM_003037171.1"/>
</dbReference>
<evidence type="ECO:0000256" key="1">
    <source>
        <dbReference type="SAM" id="MobiDB-lite"/>
    </source>
</evidence>
<dbReference type="OrthoDB" id="3205299at2759"/>
<proteinExistence type="predicted"/>
<sequence>MSLNIQRSQSAPHPLQALKAKAQTRPAIHLQRTVSNIEFGAADRPQRSHQHVYRHYTPKVERENPFNCVDFFPHRADEHEEWSWLQEEEELREDREDESSADGREMDEKSIKDTIAMEDKLGILALGDMLFSSKARPEQTTAPEESRLVSPYNDDEPVDHEALYLSLCARREARTKMFAEDSEDGPTFGTLFFGKD</sequence>
<organism evidence="3">
    <name type="scientific">Schizophyllum commune (strain H4-8 / FGSC 9210)</name>
    <name type="common">Split gill fungus</name>
    <dbReference type="NCBI Taxonomy" id="578458"/>
    <lineage>
        <taxon>Eukaryota</taxon>
        <taxon>Fungi</taxon>
        <taxon>Dikarya</taxon>
        <taxon>Basidiomycota</taxon>
        <taxon>Agaricomycotina</taxon>
        <taxon>Agaricomycetes</taxon>
        <taxon>Agaricomycetidae</taxon>
        <taxon>Agaricales</taxon>
        <taxon>Schizophyllaceae</taxon>
        <taxon>Schizophyllum</taxon>
    </lineage>
</organism>
<accession>D8PP93</accession>
<dbReference type="KEGG" id="scm:SCHCO_02612073"/>
<feature type="region of interest" description="Disordered" evidence="1">
    <location>
        <begin position="135"/>
        <end position="155"/>
    </location>
</feature>
<dbReference type="GeneID" id="9584849"/>
<keyword evidence="3" id="KW-1185">Reference proteome</keyword>
<name>D8PP93_SCHCM</name>
<feature type="compositionally biased region" description="Acidic residues" evidence="1">
    <location>
        <begin position="86"/>
        <end position="100"/>
    </location>
</feature>
<dbReference type="OMA" id="HREEDEW"/>
<evidence type="ECO:0000313" key="2">
    <source>
        <dbReference type="EMBL" id="EFJ02315.1"/>
    </source>
</evidence>
<dbReference type="HOGENOM" id="CLU_099919_0_0_1"/>
<dbReference type="Proteomes" id="UP000007431">
    <property type="component" value="Unassembled WGS sequence"/>
</dbReference>